<feature type="region of interest" description="Disordered" evidence="2">
    <location>
        <begin position="301"/>
        <end position="320"/>
    </location>
</feature>
<dbReference type="STRING" id="639004.SAMN04488239_102236"/>
<proteinExistence type="predicted"/>
<reference evidence="4" key="1">
    <citation type="submission" date="2016-10" db="EMBL/GenBank/DDBJ databases">
        <authorList>
            <person name="Varghese N."/>
            <person name="Submissions S."/>
        </authorList>
    </citation>
    <scope>NUCLEOTIDE SEQUENCE [LARGE SCALE GENOMIC DNA]</scope>
    <source>
        <strain evidence="4">CGMCC 1.9108</strain>
    </source>
</reference>
<name>A0A1G6LGL9_9RHOB</name>
<dbReference type="AlphaFoldDB" id="A0A1G6LGL9"/>
<protein>
    <submittedName>
        <fullName evidence="3">Phage tail tape measure protein, lambda family</fullName>
    </submittedName>
</protein>
<organism evidence="3 4">
    <name type="scientific">Ruegeria marina</name>
    <dbReference type="NCBI Taxonomy" id="639004"/>
    <lineage>
        <taxon>Bacteria</taxon>
        <taxon>Pseudomonadati</taxon>
        <taxon>Pseudomonadota</taxon>
        <taxon>Alphaproteobacteria</taxon>
        <taxon>Rhodobacterales</taxon>
        <taxon>Roseobacteraceae</taxon>
        <taxon>Ruegeria</taxon>
    </lineage>
</organism>
<keyword evidence="4" id="KW-1185">Reference proteome</keyword>
<dbReference type="EMBL" id="FMZV01000002">
    <property type="protein sequence ID" value="SDC42323.1"/>
    <property type="molecule type" value="Genomic_DNA"/>
</dbReference>
<accession>A0A1G6LGL9</accession>
<feature type="coiled-coil region" evidence="1">
    <location>
        <begin position="128"/>
        <end position="155"/>
    </location>
</feature>
<evidence type="ECO:0000313" key="3">
    <source>
        <dbReference type="EMBL" id="SDC42323.1"/>
    </source>
</evidence>
<dbReference type="RefSeq" id="WP_093027770.1">
    <property type="nucleotide sequence ID" value="NZ_FMZV01000002.1"/>
</dbReference>
<evidence type="ECO:0000313" key="4">
    <source>
        <dbReference type="Proteomes" id="UP000199628"/>
    </source>
</evidence>
<dbReference type="OrthoDB" id="8448547at2"/>
<keyword evidence="1" id="KW-0175">Coiled coil</keyword>
<sequence length="535" mass="57643">MADATQTLLIRAHLEASKAISDLRKMEGALNATTTATANTGRSLATAGRNARQYGAFVQNAGFQVNDFVVQVTSGQSALVAFSQQFAQIAQFLGPWGMGLSIVVPAVIGLGRALYSAAEAGDTMSAALKLSREQAAEATNSIQELRLEIERLQKGLDPQQQSFLNAIEAESRAISALLDEYQRINTTVLEGADALLMKIDYQIAEHQMLVAFYRVQLELYNQLVPQAEELRKKSEETKNILKDITGLDISGVFTSAETAADGLLAKTSQMYYTMLGMAARVRQEQLDAFGGEGDPYYSEPRTFTPPRIPSDSQSGGGSGRQIKEITERIITLNEWIAKTETNLNETFMKTGTEALFSFSDALIEGQLSFKDFARNLAVDIAKLTARMFILNTLMKAFGFKSGGTELTSFGSILSQMANVETAVKFAKGGVVSSPTVFPMKNGGTGLMGEAGPEAIVPLQRHNGTLGVGAVAPVVNIHNYTGSPVEVQRISEAEISVIIGQARQAVQQDFSRSMMTGQGTYARAVEAGTTARRKAV</sequence>
<dbReference type="Proteomes" id="UP000199628">
    <property type="component" value="Unassembled WGS sequence"/>
</dbReference>
<evidence type="ECO:0000256" key="2">
    <source>
        <dbReference type="SAM" id="MobiDB-lite"/>
    </source>
</evidence>
<gene>
    <name evidence="3" type="ORF">SAMN04488239_102236</name>
</gene>
<evidence type="ECO:0000256" key="1">
    <source>
        <dbReference type="SAM" id="Coils"/>
    </source>
</evidence>